<reference evidence="1 2" key="1">
    <citation type="submission" date="2009-10" db="EMBL/GenBank/DDBJ databases">
        <title>Complete sequence of Halothiobacillus neapolitanus c2.</title>
        <authorList>
            <consortium name="US DOE Joint Genome Institute"/>
            <person name="Lucas S."/>
            <person name="Copeland A."/>
            <person name="Lapidus A."/>
            <person name="Glavina del Rio T."/>
            <person name="Tice H."/>
            <person name="Bruce D."/>
            <person name="Goodwin L."/>
            <person name="Pitluck S."/>
            <person name="Davenport K."/>
            <person name="Brettin T."/>
            <person name="Detter J.C."/>
            <person name="Han C."/>
            <person name="Tapia R."/>
            <person name="Larimer F."/>
            <person name="Land M."/>
            <person name="Hauser L."/>
            <person name="Kyrpides N."/>
            <person name="Mikhailova N."/>
            <person name="Kerfeld C."/>
            <person name="Cannon G."/>
            <person name="Heinhort S."/>
        </authorList>
    </citation>
    <scope>NUCLEOTIDE SEQUENCE [LARGE SCALE GENOMIC DNA]</scope>
    <source>
        <strain evidence="2">ATCC 23641 / c2</strain>
    </source>
</reference>
<dbReference type="KEGG" id="hna:Hneap_1341"/>
<dbReference type="EMBL" id="CP001801">
    <property type="protein sequence ID" value="ACX96175.1"/>
    <property type="molecule type" value="Genomic_DNA"/>
</dbReference>
<sequence length="33" mass="3782">MDKDTGLSVPFSLNDLNNYILLFSEGENQKCEF</sequence>
<dbReference type="Proteomes" id="UP000009102">
    <property type="component" value="Chromosome"/>
</dbReference>
<proteinExistence type="predicted"/>
<dbReference type="HOGENOM" id="CLU_3382174_0_0_6"/>
<organism evidence="1 2">
    <name type="scientific">Halothiobacillus neapolitanus (strain ATCC 23641 / DSM 15147 / CIP 104769 / NCIMB 8539 / c2)</name>
    <name type="common">Thiobacillus neapolitanus</name>
    <dbReference type="NCBI Taxonomy" id="555778"/>
    <lineage>
        <taxon>Bacteria</taxon>
        <taxon>Pseudomonadati</taxon>
        <taxon>Pseudomonadota</taxon>
        <taxon>Gammaproteobacteria</taxon>
        <taxon>Chromatiales</taxon>
        <taxon>Halothiobacillaceae</taxon>
        <taxon>Halothiobacillus</taxon>
    </lineage>
</organism>
<keyword evidence="2" id="KW-1185">Reference proteome</keyword>
<evidence type="ECO:0000313" key="2">
    <source>
        <dbReference type="Proteomes" id="UP000009102"/>
    </source>
</evidence>
<accession>D0L0F2</accession>
<dbReference type="AlphaFoldDB" id="D0L0F2"/>
<evidence type="ECO:0000313" key="1">
    <source>
        <dbReference type="EMBL" id="ACX96175.1"/>
    </source>
</evidence>
<gene>
    <name evidence="1" type="ordered locus">Hneap_1341</name>
</gene>
<protein>
    <submittedName>
        <fullName evidence="1">Uncharacterized protein</fullName>
    </submittedName>
</protein>
<name>D0L0F2_HALNC</name>